<organism evidence="1 2">
    <name type="scientific">Aminicella lysinilytica</name>
    <dbReference type="NCBI Taxonomy" id="433323"/>
    <lineage>
        <taxon>Bacteria</taxon>
        <taxon>Bacillati</taxon>
        <taxon>Bacillota</taxon>
        <taxon>Clostridia</taxon>
        <taxon>Peptostreptococcales</taxon>
        <taxon>Anaerovoracaceae</taxon>
        <taxon>Aminicella</taxon>
    </lineage>
</organism>
<accession>A0A4R6QDV9</accession>
<keyword evidence="2" id="KW-1185">Reference proteome</keyword>
<dbReference type="AlphaFoldDB" id="A0A4R6QDV9"/>
<proteinExistence type="predicted"/>
<dbReference type="RefSeq" id="WP_133527458.1">
    <property type="nucleotide sequence ID" value="NZ_CALCQM010000080.1"/>
</dbReference>
<dbReference type="EMBL" id="SNXO01000001">
    <property type="protein sequence ID" value="TDP60575.1"/>
    <property type="molecule type" value="Genomic_DNA"/>
</dbReference>
<evidence type="ECO:0000313" key="2">
    <source>
        <dbReference type="Proteomes" id="UP000295500"/>
    </source>
</evidence>
<dbReference type="Proteomes" id="UP000295500">
    <property type="component" value="Unassembled WGS sequence"/>
</dbReference>
<reference evidence="1 2" key="1">
    <citation type="submission" date="2019-03" db="EMBL/GenBank/DDBJ databases">
        <title>Genomic Encyclopedia of Type Strains, Phase IV (KMG-IV): sequencing the most valuable type-strain genomes for metagenomic binning, comparative biology and taxonomic classification.</title>
        <authorList>
            <person name="Goeker M."/>
        </authorList>
    </citation>
    <scope>NUCLEOTIDE SEQUENCE [LARGE SCALE GENOMIC DNA]</scope>
    <source>
        <strain evidence="1 2">DSM 28287</strain>
    </source>
</reference>
<dbReference type="OrthoDB" id="2078434at2"/>
<sequence length="397" mass="45466">MEQDVRRFKVIEGGLDKPVTYTGDQSFRSAWITDTRLMGVFCMGVHWRMNKKEKAQDRDLHQYFYFDAEDLGFDRFEWVFGKDKTKLEDTEASMIGCLGGSKVDIDLVDAIYLLKKYVHFNEVNGLPLPNGKENYMFMTSIDVHLSDAAARRLLSKCCIRFSSKTELANYFIMRYVARDTEALSILCPPNMPTPAPCSRQGYILYKNDVSPTENNDVCRCASLVGNDAGYRLLVSELEIKNMLVCGFKLISNMEISDAEAYMNLSHSEFVTIYDYSGPSEVLNRQSSRLTKNAMIMNEHGGTTCMMLRSNNEHVNKKNYKLYDDMMGIYHLTGDGQLIIAANSLDDIQRLEMDLTFSTLYADLKLKNSYEFNEPVLAQYLESDFSDFMDFIDAIKLD</sequence>
<evidence type="ECO:0000313" key="1">
    <source>
        <dbReference type="EMBL" id="TDP60575.1"/>
    </source>
</evidence>
<protein>
    <submittedName>
        <fullName evidence="1">Uncharacterized protein</fullName>
    </submittedName>
</protein>
<name>A0A4R6QDV9_9FIRM</name>
<gene>
    <name evidence="1" type="ORF">EV211_10189</name>
</gene>
<comment type="caution">
    <text evidence="1">The sequence shown here is derived from an EMBL/GenBank/DDBJ whole genome shotgun (WGS) entry which is preliminary data.</text>
</comment>